<feature type="compositionally biased region" description="Polar residues" evidence="1">
    <location>
        <begin position="48"/>
        <end position="67"/>
    </location>
</feature>
<name>A0A9P5YL56_9AGAR</name>
<protein>
    <submittedName>
        <fullName evidence="2">Uncharacterized protein</fullName>
    </submittedName>
</protein>
<evidence type="ECO:0000313" key="3">
    <source>
        <dbReference type="Proteomes" id="UP000807469"/>
    </source>
</evidence>
<gene>
    <name evidence="2" type="ORF">BDN70DRAFT_888283</name>
</gene>
<comment type="caution">
    <text evidence="2">The sequence shown here is derived from an EMBL/GenBank/DDBJ whole genome shotgun (WGS) entry which is preliminary data.</text>
</comment>
<evidence type="ECO:0000313" key="2">
    <source>
        <dbReference type="EMBL" id="KAF9471304.1"/>
    </source>
</evidence>
<dbReference type="EMBL" id="MU155714">
    <property type="protein sequence ID" value="KAF9471304.1"/>
    <property type="molecule type" value="Genomic_DNA"/>
</dbReference>
<dbReference type="Proteomes" id="UP000807469">
    <property type="component" value="Unassembled WGS sequence"/>
</dbReference>
<feature type="region of interest" description="Disordered" evidence="1">
    <location>
        <begin position="1"/>
        <end position="67"/>
    </location>
</feature>
<keyword evidence="3" id="KW-1185">Reference proteome</keyword>
<sequence length="332" mass="36951">MLPNTDRYPPDDSQRNSLCSAPSTRLPKHQSAPHTIPQRSQAEDESSLVRQCTRPESSTHTPTATTGALESFIDNLVDAKPHMQANPSTGSRHHADVMITASPDSRFADLITVKCVAPQVQGHGDLGAPLSEDAPERPGRVRFRSRVRITSGLNRHRHKSSYSEHQESPHVSFSRSSSLSGSPSSSISAPLRNQAEDEVGKPGWGTLGQRVSILTQGNSHRRKQREQREQAQAQALLAKSVQLGISLPSGRHQYGADERTPLITSSSPYLYVRHNGEVTSSEESAEEAERFARDVDIVFGPWPARLWNHHWWWWHMEPILCCRCLTELDDEG</sequence>
<reference evidence="2" key="1">
    <citation type="submission" date="2020-11" db="EMBL/GenBank/DDBJ databases">
        <authorList>
            <consortium name="DOE Joint Genome Institute"/>
            <person name="Ahrendt S."/>
            <person name="Riley R."/>
            <person name="Andreopoulos W."/>
            <person name="Labutti K."/>
            <person name="Pangilinan J."/>
            <person name="Ruiz-Duenas F.J."/>
            <person name="Barrasa J.M."/>
            <person name="Sanchez-Garcia M."/>
            <person name="Camarero S."/>
            <person name="Miyauchi S."/>
            <person name="Serrano A."/>
            <person name="Linde D."/>
            <person name="Babiker R."/>
            <person name="Drula E."/>
            <person name="Ayuso-Fernandez I."/>
            <person name="Pacheco R."/>
            <person name="Padilla G."/>
            <person name="Ferreira P."/>
            <person name="Barriuso J."/>
            <person name="Kellner H."/>
            <person name="Castanera R."/>
            <person name="Alfaro M."/>
            <person name="Ramirez L."/>
            <person name="Pisabarro A.G."/>
            <person name="Kuo A."/>
            <person name="Tritt A."/>
            <person name="Lipzen A."/>
            <person name="He G."/>
            <person name="Yan M."/>
            <person name="Ng V."/>
            <person name="Cullen D."/>
            <person name="Martin F."/>
            <person name="Rosso M.-N."/>
            <person name="Henrissat B."/>
            <person name="Hibbett D."/>
            <person name="Martinez A.T."/>
            <person name="Grigoriev I.V."/>
        </authorList>
    </citation>
    <scope>NUCLEOTIDE SEQUENCE</scope>
    <source>
        <strain evidence="2">CIRM-BRFM 674</strain>
    </source>
</reference>
<proteinExistence type="predicted"/>
<dbReference type="OrthoDB" id="3270420at2759"/>
<organism evidence="2 3">
    <name type="scientific">Pholiota conissans</name>
    <dbReference type="NCBI Taxonomy" id="109636"/>
    <lineage>
        <taxon>Eukaryota</taxon>
        <taxon>Fungi</taxon>
        <taxon>Dikarya</taxon>
        <taxon>Basidiomycota</taxon>
        <taxon>Agaricomycotina</taxon>
        <taxon>Agaricomycetes</taxon>
        <taxon>Agaricomycetidae</taxon>
        <taxon>Agaricales</taxon>
        <taxon>Agaricineae</taxon>
        <taxon>Strophariaceae</taxon>
        <taxon>Pholiota</taxon>
    </lineage>
</organism>
<dbReference type="AlphaFoldDB" id="A0A9P5YL56"/>
<feature type="region of interest" description="Disordered" evidence="1">
    <location>
        <begin position="122"/>
        <end position="209"/>
    </location>
</feature>
<evidence type="ECO:0000256" key="1">
    <source>
        <dbReference type="SAM" id="MobiDB-lite"/>
    </source>
</evidence>
<feature type="compositionally biased region" description="Low complexity" evidence="1">
    <location>
        <begin position="169"/>
        <end position="190"/>
    </location>
</feature>
<accession>A0A9P5YL56</accession>